<dbReference type="OrthoDB" id="8445636at2"/>
<organism evidence="1 2">
    <name type="scientific">Roseibium marinum</name>
    <dbReference type="NCBI Taxonomy" id="281252"/>
    <lineage>
        <taxon>Bacteria</taxon>
        <taxon>Pseudomonadati</taxon>
        <taxon>Pseudomonadota</taxon>
        <taxon>Alphaproteobacteria</taxon>
        <taxon>Hyphomicrobiales</taxon>
        <taxon>Stappiaceae</taxon>
        <taxon>Roseibium</taxon>
    </lineage>
</organism>
<dbReference type="EMBL" id="PPCN01000001">
    <property type="protein sequence ID" value="POF34359.1"/>
    <property type="molecule type" value="Genomic_DNA"/>
</dbReference>
<name>A0A2S3V3W5_9HYPH</name>
<gene>
    <name evidence="1" type="ORF">CLV41_101813</name>
</gene>
<evidence type="ECO:0000313" key="1">
    <source>
        <dbReference type="EMBL" id="POF34359.1"/>
    </source>
</evidence>
<dbReference type="Proteomes" id="UP000236959">
    <property type="component" value="Unassembled WGS sequence"/>
</dbReference>
<accession>A0A2S3V3W5</accession>
<reference evidence="1 2" key="1">
    <citation type="submission" date="2018-01" db="EMBL/GenBank/DDBJ databases">
        <title>Genomic Encyclopedia of Archaeal and Bacterial Type Strains, Phase II (KMG-II): from individual species to whole genera.</title>
        <authorList>
            <person name="Goeker M."/>
        </authorList>
    </citation>
    <scope>NUCLEOTIDE SEQUENCE [LARGE SCALE GENOMIC DNA]</scope>
    <source>
        <strain evidence="1 2">DSM 17023</strain>
    </source>
</reference>
<sequence>MKSVRFILVVWGEEFIQTLCEICIPSLLAPGNIPFFSEHYKCKFHIITDKPGKWQLEKASAIENIRKFGDVIIKTSSLDDDHKYKQMSDLQNIGVKAAYENGDALGFLFVDGIWARDSFREFVEALNQGYKAVGSWNMRSNKPDMIRDVIDGGYLNNGVLDISTEDLAALIFKNLHRHMSYRFWEKEPSQEHCGQLFHRLSDDVILVHTFLIIPYIIFPEVMAEIPADPNVRGVSNTYMDIFLAQVVPNPGDVYIAKDSRTHLNVELSPKDTSVRKRRPNDVRDHVLWAEMATSRQNRAFFKQTIVLTKDCNARIENDPTSPFVEEIVEEMDASTVWLAANDWRRLHKRSQFYVTKNALVSQFRNPFDRLLLSIIFRLITREDYYDRKLNDGGIYAFFRQKYAQKHG</sequence>
<protein>
    <submittedName>
        <fullName evidence="1">Uncharacterized protein</fullName>
    </submittedName>
</protein>
<evidence type="ECO:0000313" key="2">
    <source>
        <dbReference type="Proteomes" id="UP000236959"/>
    </source>
</evidence>
<keyword evidence="2" id="KW-1185">Reference proteome</keyword>
<comment type="caution">
    <text evidence="1">The sequence shown here is derived from an EMBL/GenBank/DDBJ whole genome shotgun (WGS) entry which is preliminary data.</text>
</comment>
<dbReference type="RefSeq" id="WP_103220948.1">
    <property type="nucleotide sequence ID" value="NZ_PPCN01000001.1"/>
</dbReference>
<proteinExistence type="predicted"/>
<dbReference type="AlphaFoldDB" id="A0A2S3V3W5"/>